<dbReference type="InterPro" id="IPR027266">
    <property type="entry name" value="TrmE/GcvT-like"/>
</dbReference>
<protein>
    <submittedName>
        <fullName evidence="1">Sarcosine oxidase subunit gamma</fullName>
        <ecNumber evidence="1">1.5.3.1</ecNumber>
    </submittedName>
</protein>
<evidence type="ECO:0000313" key="2">
    <source>
        <dbReference type="Proteomes" id="UP001342418"/>
    </source>
</evidence>
<name>A0ABY5MVG9_9HYPH</name>
<reference evidence="1 2" key="1">
    <citation type="submission" date="2018-07" db="EMBL/GenBank/DDBJ databases">
        <title>Genome sequence of Nitratireductor thuwali#1536.</title>
        <authorList>
            <person name="Michoud G."/>
            <person name="Merlino G."/>
            <person name="Sefrji F.O."/>
            <person name="Daffonchio D."/>
        </authorList>
    </citation>
    <scope>NUCLEOTIDE SEQUENCE [LARGE SCALE GENOMIC DNA]</scope>
    <source>
        <strain evidence="1 2">Nit1536</strain>
        <plasmid evidence="1 2">p1536_1</plasmid>
    </source>
</reference>
<dbReference type="Gene3D" id="3.30.70.1520">
    <property type="entry name" value="Heterotetrameric sarcosine oxidase"/>
    <property type="match status" value="1"/>
</dbReference>
<gene>
    <name evidence="1" type="primary">soxG_2</name>
    <name evidence="1" type="ORF">NTH_04326</name>
</gene>
<dbReference type="GO" id="GO:0008115">
    <property type="term" value="F:sarcosine oxidase activity"/>
    <property type="evidence" value="ECO:0007669"/>
    <property type="project" value="UniProtKB-EC"/>
</dbReference>
<dbReference type="SUPFAM" id="SSF103025">
    <property type="entry name" value="Folate-binding domain"/>
    <property type="match status" value="1"/>
</dbReference>
<organism evidence="1 2">
    <name type="scientific">Nitratireductor thuwali</name>
    <dbReference type="NCBI Taxonomy" id="2267699"/>
    <lineage>
        <taxon>Bacteria</taxon>
        <taxon>Pseudomonadati</taxon>
        <taxon>Pseudomonadota</taxon>
        <taxon>Alphaproteobacteria</taxon>
        <taxon>Hyphomicrobiales</taxon>
        <taxon>Phyllobacteriaceae</taxon>
        <taxon>Nitratireductor</taxon>
    </lineage>
</organism>
<dbReference type="RefSeq" id="WP_338532013.1">
    <property type="nucleotide sequence ID" value="NZ_CP030942.1"/>
</dbReference>
<dbReference type="Proteomes" id="UP001342418">
    <property type="component" value="Plasmid p1536_1"/>
</dbReference>
<dbReference type="InterPro" id="IPR007375">
    <property type="entry name" value="SoxG"/>
</dbReference>
<dbReference type="Pfam" id="PF04268">
    <property type="entry name" value="SoxG"/>
    <property type="match status" value="1"/>
</dbReference>
<sequence length="183" mass="18952">MALLSDVLQPGTLAECAAATVTLLAPAARFSLRAGEAEQAGLSAALGVELPARVGRRAAAGGTEALCLGPDEWLILAPKASAAGIAQACAAIYPEARHSMTEISDRELSVRIEGPGAAALLTLGCPRDIGSIATGEGRRTVFDGASVILWRDGDQEFRMDVWRSFAPHLVSLLRTGCAELAAE</sequence>
<keyword evidence="1" id="KW-0560">Oxidoreductase</keyword>
<proteinExistence type="predicted"/>
<dbReference type="EC" id="1.5.3.1" evidence="1"/>
<geneLocation type="plasmid" evidence="1 2">
    <name>p1536_1</name>
</geneLocation>
<accession>A0ABY5MVG9</accession>
<evidence type="ECO:0000313" key="1">
    <source>
        <dbReference type="EMBL" id="UUP19811.1"/>
    </source>
</evidence>
<dbReference type="Gene3D" id="3.30.1360.120">
    <property type="entry name" value="Probable tRNA modification gtpase trme, domain 1"/>
    <property type="match status" value="1"/>
</dbReference>
<dbReference type="NCBIfam" id="TIGR01375">
    <property type="entry name" value="soxG"/>
    <property type="match status" value="1"/>
</dbReference>
<keyword evidence="1" id="KW-0614">Plasmid</keyword>
<dbReference type="EMBL" id="CP030942">
    <property type="protein sequence ID" value="UUP19811.1"/>
    <property type="molecule type" value="Genomic_DNA"/>
</dbReference>
<keyword evidence="2" id="KW-1185">Reference proteome</keyword>
<dbReference type="InterPro" id="IPR006280">
    <property type="entry name" value="SoxG_het"/>
</dbReference>